<evidence type="ECO:0000256" key="1">
    <source>
        <dbReference type="SAM" id="MobiDB-lite"/>
    </source>
</evidence>
<feature type="region of interest" description="Disordered" evidence="1">
    <location>
        <begin position="38"/>
        <end position="85"/>
    </location>
</feature>
<evidence type="ECO:0000313" key="2">
    <source>
        <dbReference type="EMBL" id="KAL2050023.1"/>
    </source>
</evidence>
<organism evidence="2 3">
    <name type="scientific">Lepraria finkii</name>
    <dbReference type="NCBI Taxonomy" id="1340010"/>
    <lineage>
        <taxon>Eukaryota</taxon>
        <taxon>Fungi</taxon>
        <taxon>Dikarya</taxon>
        <taxon>Ascomycota</taxon>
        <taxon>Pezizomycotina</taxon>
        <taxon>Lecanoromycetes</taxon>
        <taxon>OSLEUM clade</taxon>
        <taxon>Lecanoromycetidae</taxon>
        <taxon>Lecanorales</taxon>
        <taxon>Lecanorineae</taxon>
        <taxon>Stereocaulaceae</taxon>
        <taxon>Lepraria</taxon>
    </lineage>
</organism>
<evidence type="ECO:0000313" key="3">
    <source>
        <dbReference type="Proteomes" id="UP001590951"/>
    </source>
</evidence>
<proteinExistence type="predicted"/>
<protein>
    <submittedName>
        <fullName evidence="2">Uncharacterized protein</fullName>
    </submittedName>
</protein>
<name>A0ABR4AWH4_9LECA</name>
<feature type="compositionally biased region" description="Basic and acidic residues" evidence="1">
    <location>
        <begin position="57"/>
        <end position="68"/>
    </location>
</feature>
<dbReference type="EMBL" id="JBHFEH010000054">
    <property type="protein sequence ID" value="KAL2050023.1"/>
    <property type="molecule type" value="Genomic_DNA"/>
</dbReference>
<sequence>MGISLRTCKEKLYGCVHEALSTWVGAAMEDGWLYQDVRQGPSQESIKSPNPKKSPKKKDAPPKLEMPKLDLGGGSGIGGDDREWL</sequence>
<comment type="caution">
    <text evidence="2">The sequence shown here is derived from an EMBL/GenBank/DDBJ whole genome shotgun (WGS) entry which is preliminary data.</text>
</comment>
<accession>A0ABR4AWH4</accession>
<dbReference type="Proteomes" id="UP001590951">
    <property type="component" value="Unassembled WGS sequence"/>
</dbReference>
<reference evidence="2 3" key="1">
    <citation type="submission" date="2024-09" db="EMBL/GenBank/DDBJ databases">
        <title>Rethinking Asexuality: The Enigmatic Case of Functional Sexual Genes in Lepraria (Stereocaulaceae).</title>
        <authorList>
            <person name="Doellman M."/>
            <person name="Sun Y."/>
            <person name="Barcenas-Pena A."/>
            <person name="Lumbsch H.T."/>
            <person name="Grewe F."/>
        </authorList>
    </citation>
    <scope>NUCLEOTIDE SEQUENCE [LARGE SCALE GENOMIC DNA]</scope>
    <source>
        <strain evidence="2 3">Grewe 0041</strain>
    </source>
</reference>
<gene>
    <name evidence="2" type="ORF">ABVK25_009750</name>
</gene>
<keyword evidence="3" id="KW-1185">Reference proteome</keyword>